<dbReference type="GO" id="GO:0097542">
    <property type="term" value="C:ciliary tip"/>
    <property type="evidence" value="ECO:0007669"/>
    <property type="project" value="TreeGrafter"/>
</dbReference>
<feature type="non-terminal residue" evidence="3">
    <location>
        <position position="554"/>
    </location>
</feature>
<evidence type="ECO:0000256" key="1">
    <source>
        <dbReference type="SAM" id="Coils"/>
    </source>
</evidence>
<keyword evidence="1" id="KW-0175">Coiled coil</keyword>
<dbReference type="PANTHER" id="PTHR46518">
    <property type="entry name" value="COILED-COIL DOMAIN-CONTAINING PROTEIN 151"/>
    <property type="match status" value="1"/>
</dbReference>
<dbReference type="EMBL" id="GDID01003518">
    <property type="protein sequence ID" value="JAP93088.1"/>
    <property type="molecule type" value="Transcribed_RNA"/>
</dbReference>
<dbReference type="GO" id="GO:0036158">
    <property type="term" value="P:outer dynein arm assembly"/>
    <property type="evidence" value="ECO:0007669"/>
    <property type="project" value="InterPro"/>
</dbReference>
<accession>A0A146K9U1</accession>
<feature type="coiled-coil region" evidence="1">
    <location>
        <begin position="280"/>
        <end position="319"/>
    </location>
</feature>
<gene>
    <name evidence="3" type="ORF">TPC1_14753</name>
</gene>
<dbReference type="InterPro" id="IPR033192">
    <property type="entry name" value="ODAD3"/>
</dbReference>
<dbReference type="PANTHER" id="PTHR46518:SF1">
    <property type="entry name" value="OUTER DYNEIN ARM-DOCKING COMPLEX SUBUNIT 3"/>
    <property type="match status" value="1"/>
</dbReference>
<sequence length="554" mass="64095">MSNIELQQLIVENQLQATIQDNILKTQNLTAEAIQLDQEIEQLRMENKQLKDVIGKIANLDARKCAVAEQLAVKNINQQKALLSQLIYKHKQHDETLAKLNEQYNPNEKIKIDEVPGTDRIKQLELDVEKMKLKLNEAINIKDNFDQILDALKLEQIHYDNKQISSKAMQIDANEEYKNAVQVRVAAQKAALLMEENFKFREQQVKEDSEKRKQILQQRKDQVRNEKEKTEYIRDSTRTLDVEVKVTQEVETIESWQGAAELYREKISSELKIKNPMDFVDACQKQLQQKKNEVPEELKEKLQQQVDDMIQLRNRIRDTEYEIESNRAIQKKLLFDTQQEIDAKKQIRDQAHMKHQEQKTKTVYLKTAFASILDKLGAIQLVPEDQQQLMVGDDVLIDSLASQDRKIFDSFGKQPQTSDSIEQSQINYQFQLYSLVILSKCRWLNELLKQIQIQQEQSGAKPLQAIASALTQMTNLPQERRDIQLDDDEDIGRPQEIEAVVKIEMPSSRPGSRGPLGGTRGQKQPELGIPQQVLKIVDRQAMKQKSLAIVNQQA</sequence>
<dbReference type="AlphaFoldDB" id="A0A146K9U1"/>
<reference evidence="3" key="1">
    <citation type="submission" date="2015-07" db="EMBL/GenBank/DDBJ databases">
        <title>Adaptation to a free-living lifestyle via gene acquisitions in the diplomonad Trepomonas sp. PC1.</title>
        <authorList>
            <person name="Xu F."/>
            <person name="Jerlstrom-Hultqvist J."/>
            <person name="Kolisko M."/>
            <person name="Simpson A.G.B."/>
            <person name="Roger A.J."/>
            <person name="Svard S.G."/>
            <person name="Andersson J.O."/>
        </authorList>
    </citation>
    <scope>NUCLEOTIDE SEQUENCE</scope>
    <source>
        <strain evidence="3">PC1</strain>
    </source>
</reference>
<name>A0A146K9U1_9EUKA</name>
<evidence type="ECO:0000256" key="2">
    <source>
        <dbReference type="SAM" id="MobiDB-lite"/>
    </source>
</evidence>
<dbReference type="GO" id="GO:0035253">
    <property type="term" value="C:ciliary rootlet"/>
    <property type="evidence" value="ECO:0007669"/>
    <property type="project" value="TreeGrafter"/>
</dbReference>
<dbReference type="GO" id="GO:0036064">
    <property type="term" value="C:ciliary basal body"/>
    <property type="evidence" value="ECO:0007669"/>
    <property type="project" value="TreeGrafter"/>
</dbReference>
<evidence type="ECO:0000313" key="3">
    <source>
        <dbReference type="EMBL" id="JAP93088.1"/>
    </source>
</evidence>
<organism evidence="3">
    <name type="scientific">Trepomonas sp. PC1</name>
    <dbReference type="NCBI Taxonomy" id="1076344"/>
    <lineage>
        <taxon>Eukaryota</taxon>
        <taxon>Metamonada</taxon>
        <taxon>Diplomonadida</taxon>
        <taxon>Hexamitidae</taxon>
        <taxon>Hexamitinae</taxon>
        <taxon>Trepomonas</taxon>
    </lineage>
</organism>
<proteinExistence type="predicted"/>
<feature type="region of interest" description="Disordered" evidence="2">
    <location>
        <begin position="504"/>
        <end position="527"/>
    </location>
</feature>
<feature type="coiled-coil region" evidence="1">
    <location>
        <begin position="26"/>
        <end position="60"/>
    </location>
</feature>
<protein>
    <submittedName>
        <fullName evidence="3">Uncharacterized protein</fullName>
    </submittedName>
</protein>
<dbReference type="GO" id="GO:0003341">
    <property type="term" value="P:cilium movement"/>
    <property type="evidence" value="ECO:0007669"/>
    <property type="project" value="InterPro"/>
</dbReference>